<organism evidence="1 2">
    <name type="scientific">Vitis vinifera</name>
    <name type="common">Grape</name>
    <dbReference type="NCBI Taxonomy" id="29760"/>
    <lineage>
        <taxon>Eukaryota</taxon>
        <taxon>Viridiplantae</taxon>
        <taxon>Streptophyta</taxon>
        <taxon>Embryophyta</taxon>
        <taxon>Tracheophyta</taxon>
        <taxon>Spermatophyta</taxon>
        <taxon>Magnoliopsida</taxon>
        <taxon>eudicotyledons</taxon>
        <taxon>Gunneridae</taxon>
        <taxon>Pentapetalae</taxon>
        <taxon>rosids</taxon>
        <taxon>Vitales</taxon>
        <taxon>Vitaceae</taxon>
        <taxon>Viteae</taxon>
        <taxon>Vitis</taxon>
    </lineage>
</organism>
<dbReference type="AlphaFoldDB" id="A0A438CNS8"/>
<dbReference type="Proteomes" id="UP000288805">
    <property type="component" value="Unassembled WGS sequence"/>
</dbReference>
<proteinExistence type="predicted"/>
<evidence type="ECO:0000313" key="1">
    <source>
        <dbReference type="EMBL" id="RVW24799.1"/>
    </source>
</evidence>
<reference evidence="1 2" key="1">
    <citation type="journal article" date="2018" name="PLoS Genet.">
        <title>Population sequencing reveals clonal diversity and ancestral inbreeding in the grapevine cultivar Chardonnay.</title>
        <authorList>
            <person name="Roach M.J."/>
            <person name="Johnson D.L."/>
            <person name="Bohlmann J."/>
            <person name="van Vuuren H.J."/>
            <person name="Jones S.J."/>
            <person name="Pretorius I.S."/>
            <person name="Schmidt S.A."/>
            <person name="Borneman A.R."/>
        </authorList>
    </citation>
    <scope>NUCLEOTIDE SEQUENCE [LARGE SCALE GENOMIC DNA]</scope>
    <source>
        <strain evidence="2">cv. Chardonnay</strain>
        <tissue evidence="1">Leaf</tissue>
    </source>
</reference>
<name>A0A438CNS8_VITVI</name>
<gene>
    <name evidence="1" type="ORF">CK203_080293</name>
</gene>
<dbReference type="EMBL" id="QGNW01002165">
    <property type="protein sequence ID" value="RVW24799.1"/>
    <property type="molecule type" value="Genomic_DNA"/>
</dbReference>
<accession>A0A438CNS8</accession>
<dbReference type="PANTHER" id="PTHR33116:SF78">
    <property type="entry name" value="OS12G0587133 PROTEIN"/>
    <property type="match status" value="1"/>
</dbReference>
<protein>
    <submittedName>
        <fullName evidence="1">Uncharacterized protein</fullName>
    </submittedName>
</protein>
<evidence type="ECO:0000313" key="2">
    <source>
        <dbReference type="Proteomes" id="UP000288805"/>
    </source>
</evidence>
<sequence>MKEKLHRVVTISKDILEEQGKDEYVIGTAKPLAEDDLKYEVRDTENSMVMSWLLHSMQQSVKPICSHLLPKTFEKQCQKPTPRNMIGHAKLKDGLYYLEAYLEEQMMFLCWLLMWFEAISGLKLNLDKSELIPVRRVENVDDLACELGCKVGCLSSTYLGMPLGASFNSVAAWDGIEERFHKRLAMWKRQYISKGGRITLIHSSLSSLPTYFMSILHLPIVVRMRLKKIQRDFLWEGELLEGQVVWNFTVPVGKGGGSWNPRFTRRFNDWELDEVENLLGRLCGAKVMLDEEDRLRWLLSKDGNFSTKISFFAWEASWGKALNFRPNSDERMGFSK</sequence>
<comment type="caution">
    <text evidence="1">The sequence shown here is derived from an EMBL/GenBank/DDBJ whole genome shotgun (WGS) entry which is preliminary data.</text>
</comment>
<dbReference type="PANTHER" id="PTHR33116">
    <property type="entry name" value="REVERSE TRANSCRIPTASE ZINC-BINDING DOMAIN-CONTAINING PROTEIN-RELATED-RELATED"/>
    <property type="match status" value="1"/>
</dbReference>